<dbReference type="SUPFAM" id="SSF56219">
    <property type="entry name" value="DNase I-like"/>
    <property type="match status" value="1"/>
</dbReference>
<dbReference type="AlphaFoldDB" id="A0A2G4SM89"/>
<dbReference type="Gene3D" id="3.60.10.10">
    <property type="entry name" value="Endonuclease/exonuclease/phosphatase"/>
    <property type="match status" value="1"/>
</dbReference>
<dbReference type="Proteomes" id="UP000242254">
    <property type="component" value="Unassembled WGS sequence"/>
</dbReference>
<protein>
    <recommendedName>
        <fullName evidence="3">Endonuclease/exonuclease/phosphatase domain-containing protein</fullName>
    </recommendedName>
</protein>
<reference evidence="1 2" key="1">
    <citation type="journal article" date="2016" name="Proc. Natl. Acad. Sci. U.S.A.">
        <title>Lipid metabolic changes in an early divergent fungus govern the establishment of a mutualistic symbiosis with endobacteria.</title>
        <authorList>
            <person name="Lastovetsky O.A."/>
            <person name="Gaspar M.L."/>
            <person name="Mondo S.J."/>
            <person name="LaButti K.M."/>
            <person name="Sandor L."/>
            <person name="Grigoriev I.V."/>
            <person name="Henry S.A."/>
            <person name="Pawlowska T.E."/>
        </authorList>
    </citation>
    <scope>NUCLEOTIDE SEQUENCE [LARGE SCALE GENOMIC DNA]</scope>
    <source>
        <strain evidence="1 2">ATCC 52813</strain>
    </source>
</reference>
<dbReference type="InterPro" id="IPR036691">
    <property type="entry name" value="Endo/exonu/phosph_ase_sf"/>
</dbReference>
<name>A0A2G4SM89_RHIZD</name>
<dbReference type="EMBL" id="KZ303856">
    <property type="protein sequence ID" value="PHZ09891.1"/>
    <property type="molecule type" value="Genomic_DNA"/>
</dbReference>
<gene>
    <name evidence="1" type="ORF">RHIMIDRAFT_293871</name>
</gene>
<evidence type="ECO:0008006" key="3">
    <source>
        <dbReference type="Google" id="ProtNLM"/>
    </source>
</evidence>
<dbReference type="RefSeq" id="XP_023463599.1">
    <property type="nucleotide sequence ID" value="XM_023614024.1"/>
</dbReference>
<evidence type="ECO:0000313" key="1">
    <source>
        <dbReference type="EMBL" id="PHZ09891.1"/>
    </source>
</evidence>
<keyword evidence="2" id="KW-1185">Reference proteome</keyword>
<accession>A0A2G4SM89</accession>
<organism evidence="1 2">
    <name type="scientific">Rhizopus microsporus ATCC 52813</name>
    <dbReference type="NCBI Taxonomy" id="1340429"/>
    <lineage>
        <taxon>Eukaryota</taxon>
        <taxon>Fungi</taxon>
        <taxon>Fungi incertae sedis</taxon>
        <taxon>Mucoromycota</taxon>
        <taxon>Mucoromycotina</taxon>
        <taxon>Mucoromycetes</taxon>
        <taxon>Mucorales</taxon>
        <taxon>Mucorineae</taxon>
        <taxon>Rhizopodaceae</taxon>
        <taxon>Rhizopus</taxon>
    </lineage>
</organism>
<evidence type="ECO:0000313" key="2">
    <source>
        <dbReference type="Proteomes" id="UP000242254"/>
    </source>
</evidence>
<dbReference type="STRING" id="1340429.A0A2G4SM89"/>
<proteinExistence type="predicted"/>
<dbReference type="GeneID" id="35445013"/>
<sequence>MDEVESRVDMLFDSFDTAPSNAWSSQSHYSSLIDVFGRKALLVIDDGSPDKAIYLVDIQCKNRTTKKWTETVNENPLIKVFVNIDSHDCFLRFAQLELFRIIVRYTNHDENNCFSYTGDRSTNPRGNVVHRWLKEKDIIVWNRRLVFGQPTFLTHKESSIIDLFMSITVLCDPEMRIFTDKPLSSDHKTISFSFKSIALYQPIQVQRIIWNLGKLKEQNVRDAYTQQVQSTLTRLELSTQSVSHQVDDIKIAQRRIEELNHLIYQIIYDSLDATFGRVTSSYNY</sequence>